<reference evidence="2" key="1">
    <citation type="submission" date="2012-09" db="EMBL/GenBank/DDBJ databases">
        <authorList>
            <person name="Weinstock G."/>
            <person name="Sodergren E."/>
            <person name="Clifton S."/>
            <person name="Fulton L."/>
            <person name="Fulton B."/>
            <person name="Courtney L."/>
            <person name="Fronick C."/>
            <person name="Harrison M."/>
            <person name="Strong C."/>
            <person name="Farmer C."/>
            <person name="Delehaunty K."/>
            <person name="Markovic C."/>
            <person name="Hall O."/>
            <person name="Minx P."/>
            <person name="Tomlinson C."/>
            <person name="Mitreva M."/>
            <person name="Nelson J."/>
            <person name="Hou S."/>
            <person name="Wollam A."/>
            <person name="Pepin K.H."/>
            <person name="Johnson M."/>
            <person name="Bhonagiri V."/>
            <person name="Nash W.E."/>
            <person name="Suruliraj S."/>
            <person name="Warren W."/>
            <person name="Chinwalla A."/>
            <person name="Mardis E.R."/>
            <person name="Wilson R.K."/>
        </authorList>
    </citation>
    <scope>NUCLEOTIDE SEQUENCE [LARGE SCALE GENOMIC DNA]</scope>
    <source>
        <strain evidence="2">OS1</strain>
    </source>
</reference>
<dbReference type="Proteomes" id="UP000005273">
    <property type="component" value="Unassembled WGS sequence"/>
</dbReference>
<name>A0A0T5X9N9_9BACT</name>
<proteinExistence type="predicted"/>
<protein>
    <submittedName>
        <fullName evidence="1">Uncharacterized protein</fullName>
    </submittedName>
</protein>
<sequence>MLRGLAEEAVREILTLKQNPYLGNQLKGSLLGVRALEFSLESGLSGCLYSTGRR</sequence>
<gene>
    <name evidence="1" type="ORF">HMPREF1705_04759</name>
</gene>
<comment type="caution">
    <text evidence="1">The sequence shown here is derived from an EMBL/GenBank/DDBJ whole genome shotgun (WGS) entry which is preliminary data.</text>
</comment>
<dbReference type="AlphaFoldDB" id="A0A0T5X9N9"/>
<organism evidence="1 2">
    <name type="scientific">Acetomicrobium hydrogeniformans ATCC BAA-1850</name>
    <dbReference type="NCBI Taxonomy" id="592015"/>
    <lineage>
        <taxon>Bacteria</taxon>
        <taxon>Thermotogati</taxon>
        <taxon>Synergistota</taxon>
        <taxon>Synergistia</taxon>
        <taxon>Synergistales</taxon>
        <taxon>Acetomicrobiaceae</taxon>
        <taxon>Acetomicrobium</taxon>
    </lineage>
</organism>
<keyword evidence="2" id="KW-1185">Reference proteome</keyword>
<evidence type="ECO:0000313" key="2">
    <source>
        <dbReference type="Proteomes" id="UP000005273"/>
    </source>
</evidence>
<evidence type="ECO:0000313" key="1">
    <source>
        <dbReference type="EMBL" id="KRT35096.1"/>
    </source>
</evidence>
<dbReference type="EMBL" id="ACJX03000001">
    <property type="protein sequence ID" value="KRT35096.1"/>
    <property type="molecule type" value="Genomic_DNA"/>
</dbReference>
<accession>A0A0T5X9N9</accession>